<dbReference type="Proteomes" id="UP000319143">
    <property type="component" value="Unassembled WGS sequence"/>
</dbReference>
<keyword evidence="2" id="KW-1185">Reference proteome</keyword>
<accession>A0A5C6CRQ3</accession>
<sequence length="48" mass="5057">MNVNRRRPLAAVTTALGDAEQKTVSELPVGLVLKQSFLAATVDFGLSA</sequence>
<proteinExistence type="predicted"/>
<protein>
    <submittedName>
        <fullName evidence="1">Uncharacterized protein</fullName>
    </submittedName>
</protein>
<evidence type="ECO:0000313" key="2">
    <source>
        <dbReference type="Proteomes" id="UP000319143"/>
    </source>
</evidence>
<organism evidence="1 2">
    <name type="scientific">Novipirellula artificiosorum</name>
    <dbReference type="NCBI Taxonomy" id="2528016"/>
    <lineage>
        <taxon>Bacteria</taxon>
        <taxon>Pseudomonadati</taxon>
        <taxon>Planctomycetota</taxon>
        <taxon>Planctomycetia</taxon>
        <taxon>Pirellulales</taxon>
        <taxon>Pirellulaceae</taxon>
        <taxon>Novipirellula</taxon>
    </lineage>
</organism>
<evidence type="ECO:0000313" key="1">
    <source>
        <dbReference type="EMBL" id="TWU26141.1"/>
    </source>
</evidence>
<comment type="caution">
    <text evidence="1">The sequence shown here is derived from an EMBL/GenBank/DDBJ whole genome shotgun (WGS) entry which is preliminary data.</text>
</comment>
<dbReference type="EMBL" id="SJPV01000039">
    <property type="protein sequence ID" value="TWU26141.1"/>
    <property type="molecule type" value="Genomic_DNA"/>
</dbReference>
<dbReference type="AlphaFoldDB" id="A0A5C6CRQ3"/>
<reference evidence="1 2" key="1">
    <citation type="submission" date="2019-02" db="EMBL/GenBank/DDBJ databases">
        <title>Deep-cultivation of Planctomycetes and their phenomic and genomic characterization uncovers novel biology.</title>
        <authorList>
            <person name="Wiegand S."/>
            <person name="Jogler M."/>
            <person name="Boedeker C."/>
            <person name="Pinto D."/>
            <person name="Vollmers J."/>
            <person name="Rivas-Marin E."/>
            <person name="Kohn T."/>
            <person name="Peeters S.H."/>
            <person name="Heuer A."/>
            <person name="Rast P."/>
            <person name="Oberbeckmann S."/>
            <person name="Bunk B."/>
            <person name="Jeske O."/>
            <person name="Meyerdierks A."/>
            <person name="Storesund J.E."/>
            <person name="Kallscheuer N."/>
            <person name="Luecker S."/>
            <person name="Lage O.M."/>
            <person name="Pohl T."/>
            <person name="Merkel B.J."/>
            <person name="Hornburger P."/>
            <person name="Mueller R.-W."/>
            <person name="Bruemmer F."/>
            <person name="Labrenz M."/>
            <person name="Spormann A.M."/>
            <person name="Op Den Camp H."/>
            <person name="Overmann J."/>
            <person name="Amann R."/>
            <person name="Jetten M.S.M."/>
            <person name="Mascher T."/>
            <person name="Medema M.H."/>
            <person name="Devos D.P."/>
            <person name="Kaster A.-K."/>
            <person name="Ovreas L."/>
            <person name="Rohde M."/>
            <person name="Galperin M.Y."/>
            <person name="Jogler C."/>
        </authorList>
    </citation>
    <scope>NUCLEOTIDE SEQUENCE [LARGE SCALE GENOMIC DNA]</scope>
    <source>
        <strain evidence="1 2">Poly41</strain>
    </source>
</reference>
<gene>
    <name evidence="1" type="ORF">Poly41_70660</name>
</gene>
<dbReference type="RefSeq" id="WP_197231986.1">
    <property type="nucleotide sequence ID" value="NZ_SJPV01000039.1"/>
</dbReference>
<name>A0A5C6CRQ3_9BACT</name>